<protein>
    <submittedName>
        <fullName evidence="2">Uncharacterized protein</fullName>
    </submittedName>
</protein>
<reference evidence="3" key="1">
    <citation type="submission" date="2017-02" db="EMBL/GenBank/DDBJ databases">
        <authorList>
            <person name="Tafer H."/>
            <person name="Lopandic K."/>
        </authorList>
    </citation>
    <scope>NUCLEOTIDE SEQUENCE [LARGE SCALE GENOMIC DNA]</scope>
    <source>
        <strain evidence="3">CBS 366.77</strain>
    </source>
</reference>
<accession>A0A3A2ZDD0</accession>
<dbReference type="OrthoDB" id="2505440at2759"/>
<dbReference type="Proteomes" id="UP000266188">
    <property type="component" value="Unassembled WGS sequence"/>
</dbReference>
<gene>
    <name evidence="2" type="ORF">PHISCL_06527</name>
</gene>
<organism evidence="2 3">
    <name type="scientific">Aspergillus sclerotialis</name>
    <dbReference type="NCBI Taxonomy" id="2070753"/>
    <lineage>
        <taxon>Eukaryota</taxon>
        <taxon>Fungi</taxon>
        <taxon>Dikarya</taxon>
        <taxon>Ascomycota</taxon>
        <taxon>Pezizomycotina</taxon>
        <taxon>Eurotiomycetes</taxon>
        <taxon>Eurotiomycetidae</taxon>
        <taxon>Eurotiales</taxon>
        <taxon>Aspergillaceae</taxon>
        <taxon>Aspergillus</taxon>
        <taxon>Aspergillus subgen. Polypaecilum</taxon>
    </lineage>
</organism>
<proteinExistence type="predicted"/>
<keyword evidence="3" id="KW-1185">Reference proteome</keyword>
<sequence>MPMDQFASFVTLLPEIEATLTEKGETIPRPVYGRMSDLVYESDRDQEGSSGDSKDIDSRKNIDATSEEDEEAG</sequence>
<evidence type="ECO:0000256" key="1">
    <source>
        <dbReference type="SAM" id="MobiDB-lite"/>
    </source>
</evidence>
<dbReference type="STRING" id="2070753.A0A3A2ZDD0"/>
<name>A0A3A2ZDD0_9EURO</name>
<dbReference type="EMBL" id="MVGC01000249">
    <property type="protein sequence ID" value="RJE21152.1"/>
    <property type="molecule type" value="Genomic_DNA"/>
</dbReference>
<evidence type="ECO:0000313" key="2">
    <source>
        <dbReference type="EMBL" id="RJE21152.1"/>
    </source>
</evidence>
<comment type="caution">
    <text evidence="2">The sequence shown here is derived from an EMBL/GenBank/DDBJ whole genome shotgun (WGS) entry which is preliminary data.</text>
</comment>
<dbReference type="AlphaFoldDB" id="A0A3A2ZDD0"/>
<feature type="compositionally biased region" description="Basic and acidic residues" evidence="1">
    <location>
        <begin position="41"/>
        <end position="62"/>
    </location>
</feature>
<feature type="region of interest" description="Disordered" evidence="1">
    <location>
        <begin position="27"/>
        <end position="73"/>
    </location>
</feature>
<evidence type="ECO:0000313" key="3">
    <source>
        <dbReference type="Proteomes" id="UP000266188"/>
    </source>
</evidence>